<dbReference type="Gene3D" id="3.30.40.10">
    <property type="entry name" value="Zinc/RING finger domain, C3HC4 (zinc finger)"/>
    <property type="match status" value="1"/>
</dbReference>
<sequence length="474" mass="52909">MDDDIIIPGYGHRLRAGDDLSRAIPIAGNAFPLHKPKPRPMTEDERALRELEAMNARVGFIKTYPIPEHMGPSSSQSARLERHRQVTQSDIKQRREAALQQSLWRRQQATGVRNSQTGFTSCRELQEARRSLNDFGGSLAEVLESPSAVRERKRQNQQLNTGQRSTLRQGYSTGPDCTHRPTSQRAPTPERTHRSAAPPRMQLADPPRQVFTPAYPTPVDVPAPTSARSPSLSSLQSHPDPELAPEEVDSLARALHMDPARTEQVLDTLYDTVTDLYDAINSIVAGRADPPDPRPPPSTYGSGRAPPEPIAPVEPPQRLVAAPGGRQTGPVVPRYHTPYANHWDGVESTAWRPSRRIVHRSSSAHPAVDRSQESGWELSDFSYENLLELGSMAVQVGLTKQQIARIRKFLYADGRHKNLTNVKDCPICLEAFQPASRCQMLQCEHVFHEDCLVPWLLKNKKCPCCRHDVGRSKP</sequence>
<dbReference type="AlphaFoldDB" id="A0A7S1IYE8"/>
<feature type="domain" description="RING-type" evidence="3">
    <location>
        <begin position="425"/>
        <end position="466"/>
    </location>
</feature>
<dbReference type="SMART" id="SM00184">
    <property type="entry name" value="RING"/>
    <property type="match status" value="1"/>
</dbReference>
<evidence type="ECO:0000256" key="1">
    <source>
        <dbReference type="PROSITE-ProRule" id="PRU00175"/>
    </source>
</evidence>
<feature type="compositionally biased region" description="Polar residues" evidence="2">
    <location>
        <begin position="156"/>
        <end position="172"/>
    </location>
</feature>
<proteinExistence type="predicted"/>
<feature type="compositionally biased region" description="Pro residues" evidence="2">
    <location>
        <begin position="306"/>
        <end position="315"/>
    </location>
</feature>
<dbReference type="EMBL" id="HBGA01099809">
    <property type="protein sequence ID" value="CAD9026122.1"/>
    <property type="molecule type" value="Transcribed_RNA"/>
</dbReference>
<dbReference type="PROSITE" id="PS50089">
    <property type="entry name" value="ZF_RING_2"/>
    <property type="match status" value="1"/>
</dbReference>
<feature type="region of interest" description="Disordered" evidence="2">
    <location>
        <begin position="143"/>
        <end position="248"/>
    </location>
</feature>
<accession>A0A7S1IYE8</accession>
<dbReference type="PANTHER" id="PTHR46400">
    <property type="entry name" value="RING/U-BOX SUPERFAMILY PROTEIN"/>
    <property type="match status" value="1"/>
</dbReference>
<reference evidence="4" key="1">
    <citation type="submission" date="2021-01" db="EMBL/GenBank/DDBJ databases">
        <authorList>
            <person name="Corre E."/>
            <person name="Pelletier E."/>
            <person name="Niang G."/>
            <person name="Scheremetjew M."/>
            <person name="Finn R."/>
            <person name="Kale V."/>
            <person name="Holt S."/>
            <person name="Cochrane G."/>
            <person name="Meng A."/>
            <person name="Brown T."/>
            <person name="Cohen L."/>
        </authorList>
    </citation>
    <scope>NUCLEOTIDE SEQUENCE</scope>
    <source>
        <strain evidence="4">NIES-381</strain>
    </source>
</reference>
<evidence type="ECO:0000259" key="3">
    <source>
        <dbReference type="PROSITE" id="PS50089"/>
    </source>
</evidence>
<dbReference type="GO" id="GO:0046621">
    <property type="term" value="P:negative regulation of organ growth"/>
    <property type="evidence" value="ECO:0007669"/>
    <property type="project" value="InterPro"/>
</dbReference>
<gene>
    <name evidence="4" type="ORF">EGYM00392_LOCUS37252</name>
</gene>
<dbReference type="GO" id="GO:0016567">
    <property type="term" value="P:protein ubiquitination"/>
    <property type="evidence" value="ECO:0007669"/>
    <property type="project" value="InterPro"/>
</dbReference>
<dbReference type="Pfam" id="PF13639">
    <property type="entry name" value="zf-RING_2"/>
    <property type="match status" value="1"/>
</dbReference>
<dbReference type="CDD" id="cd16454">
    <property type="entry name" value="RING-H2_PA-TM-RING"/>
    <property type="match status" value="1"/>
</dbReference>
<keyword evidence="1" id="KW-0479">Metal-binding</keyword>
<evidence type="ECO:0000313" key="4">
    <source>
        <dbReference type="EMBL" id="CAD9026122.1"/>
    </source>
</evidence>
<dbReference type="GO" id="GO:0008270">
    <property type="term" value="F:zinc ion binding"/>
    <property type="evidence" value="ECO:0007669"/>
    <property type="project" value="UniProtKB-KW"/>
</dbReference>
<dbReference type="InterPro" id="IPR013083">
    <property type="entry name" value="Znf_RING/FYVE/PHD"/>
</dbReference>
<dbReference type="PANTHER" id="PTHR46400:SF5">
    <property type="entry name" value="RING-TYPE DOMAIN-CONTAINING PROTEIN"/>
    <property type="match status" value="1"/>
</dbReference>
<organism evidence="4">
    <name type="scientific">Eutreptiella gymnastica</name>
    <dbReference type="NCBI Taxonomy" id="73025"/>
    <lineage>
        <taxon>Eukaryota</taxon>
        <taxon>Discoba</taxon>
        <taxon>Euglenozoa</taxon>
        <taxon>Euglenida</taxon>
        <taxon>Spirocuta</taxon>
        <taxon>Euglenophyceae</taxon>
        <taxon>Eutreptiales</taxon>
        <taxon>Eutreptiaceae</taxon>
        <taxon>Eutreptiella</taxon>
    </lineage>
</organism>
<protein>
    <recommendedName>
        <fullName evidence="3">RING-type domain-containing protein</fullName>
    </recommendedName>
</protein>
<dbReference type="SUPFAM" id="SSF57850">
    <property type="entry name" value="RING/U-box"/>
    <property type="match status" value="1"/>
</dbReference>
<keyword evidence="1" id="KW-0863">Zinc-finger</keyword>
<dbReference type="InterPro" id="IPR033276">
    <property type="entry name" value="BB"/>
</dbReference>
<dbReference type="InterPro" id="IPR001841">
    <property type="entry name" value="Znf_RING"/>
</dbReference>
<dbReference type="GO" id="GO:0004842">
    <property type="term" value="F:ubiquitin-protein transferase activity"/>
    <property type="evidence" value="ECO:0007669"/>
    <property type="project" value="InterPro"/>
</dbReference>
<keyword evidence="1" id="KW-0862">Zinc</keyword>
<feature type="region of interest" description="Disordered" evidence="2">
    <location>
        <begin position="284"/>
        <end position="322"/>
    </location>
</feature>
<evidence type="ECO:0000256" key="2">
    <source>
        <dbReference type="SAM" id="MobiDB-lite"/>
    </source>
</evidence>
<feature type="compositionally biased region" description="Low complexity" evidence="2">
    <location>
        <begin position="222"/>
        <end position="238"/>
    </location>
</feature>
<name>A0A7S1IYE8_9EUGL</name>